<name>A0A383AEJ6_9ZZZZ</name>
<feature type="non-terminal residue" evidence="1">
    <location>
        <position position="191"/>
    </location>
</feature>
<organism evidence="1">
    <name type="scientific">marine metagenome</name>
    <dbReference type="NCBI Taxonomy" id="408172"/>
    <lineage>
        <taxon>unclassified sequences</taxon>
        <taxon>metagenomes</taxon>
        <taxon>ecological metagenomes</taxon>
    </lineage>
</organism>
<evidence type="ECO:0008006" key="2">
    <source>
        <dbReference type="Google" id="ProtNLM"/>
    </source>
</evidence>
<reference evidence="1" key="1">
    <citation type="submission" date="2018-05" db="EMBL/GenBank/DDBJ databases">
        <authorList>
            <person name="Lanie J.A."/>
            <person name="Ng W.-L."/>
            <person name="Kazmierczak K.M."/>
            <person name="Andrzejewski T.M."/>
            <person name="Davidsen T.M."/>
            <person name="Wayne K.J."/>
            <person name="Tettelin H."/>
            <person name="Glass J.I."/>
            <person name="Rusch D."/>
            <person name="Podicherti R."/>
            <person name="Tsui H.-C.T."/>
            <person name="Winkler M.E."/>
        </authorList>
    </citation>
    <scope>NUCLEOTIDE SEQUENCE</scope>
</reference>
<gene>
    <name evidence="1" type="ORF">METZ01_LOCUS458352</name>
</gene>
<dbReference type="Gene3D" id="3.40.1360.10">
    <property type="match status" value="1"/>
</dbReference>
<dbReference type="SUPFAM" id="SSF56731">
    <property type="entry name" value="DNA primase core"/>
    <property type="match status" value="1"/>
</dbReference>
<accession>A0A383AEJ6</accession>
<proteinExistence type="predicted"/>
<dbReference type="AlphaFoldDB" id="A0A383AEJ6"/>
<sequence>MYIKSEDPIYKNAIHYLRKRRIGPKEILRYSIGYCDYGAYRNRIIIPSYDEDGKLNYFIARDIFPNSRFKYKNPPMSKDTVVFELFINWNEPIVLVEGSFDAIAVRKNVIPLLGKFPSKSLVKKLVTKKVKKVYVALDTDAKKDSAKLVEFLMDHGIESYLLSMNEKDPSELGFKSFWERVNQTEKSTFSD</sequence>
<protein>
    <recommendedName>
        <fullName evidence="2">Toprim domain-containing protein</fullName>
    </recommendedName>
</protein>
<evidence type="ECO:0000313" key="1">
    <source>
        <dbReference type="EMBL" id="SVE05498.1"/>
    </source>
</evidence>
<dbReference type="EMBL" id="UINC01191053">
    <property type="protein sequence ID" value="SVE05498.1"/>
    <property type="molecule type" value="Genomic_DNA"/>
</dbReference>